<feature type="domain" description="NAD(P)-binding" evidence="1">
    <location>
        <begin position="19"/>
        <end position="151"/>
    </location>
</feature>
<dbReference type="InterPro" id="IPR016040">
    <property type="entry name" value="NAD(P)-bd_dom"/>
</dbReference>
<reference evidence="2 3" key="1">
    <citation type="submission" date="2016-10" db="EMBL/GenBank/DDBJ databases">
        <authorList>
            <person name="de Groot N.N."/>
        </authorList>
    </citation>
    <scope>NUCLEOTIDE SEQUENCE [LARGE SCALE GENOMIC DNA]</scope>
    <source>
        <strain evidence="2 3">MP1X4</strain>
    </source>
</reference>
<dbReference type="SUPFAM" id="SSF51735">
    <property type="entry name" value="NAD(P)-binding Rossmann-fold domains"/>
    <property type="match status" value="1"/>
</dbReference>
<dbReference type="Proteomes" id="UP000199679">
    <property type="component" value="Chromosome I"/>
</dbReference>
<name>A0A1H2C3V3_MUCMA</name>
<evidence type="ECO:0000259" key="1">
    <source>
        <dbReference type="Pfam" id="PF13460"/>
    </source>
</evidence>
<dbReference type="EMBL" id="LT629740">
    <property type="protein sequence ID" value="SDT64686.1"/>
    <property type="molecule type" value="Genomic_DNA"/>
</dbReference>
<sequence length="228" mass="25498">MYFCKEICLNMAYKAIIAGASGLIGSKLLTILLNQPEYAEVVILVRKSTGIQHAKLKELVIDYDQLDNYADEISGHAIFSCLGTTNNKTSDKNVYRKIDHDYPVKLAQLALKNGVKQFHLVSSIGANAQSSTFYIKLKGETEEDIIKVGLKTVHIYQPSLITGDRKEHRLAEKIITPIMKLIDPLLFGSLKKYRSIPAQTIAMAMFKESINNEEGIFIHPSDNIKQIA</sequence>
<dbReference type="STRING" id="652787.SAMN05216490_4568"/>
<dbReference type="PANTHER" id="PTHR14097:SF7">
    <property type="entry name" value="OXIDOREDUCTASE HTATIP2"/>
    <property type="match status" value="1"/>
</dbReference>
<dbReference type="AlphaFoldDB" id="A0A1H2C3V3"/>
<proteinExistence type="predicted"/>
<gene>
    <name evidence="2" type="ORF">SAMN05216490_4568</name>
</gene>
<protein>
    <submittedName>
        <fullName evidence="2">NAD(P)H-binding</fullName>
    </submittedName>
</protein>
<accession>A0A1H2C3V3</accession>
<evidence type="ECO:0000313" key="2">
    <source>
        <dbReference type="EMBL" id="SDT64686.1"/>
    </source>
</evidence>
<dbReference type="Gene3D" id="3.40.50.720">
    <property type="entry name" value="NAD(P)-binding Rossmann-like Domain"/>
    <property type="match status" value="1"/>
</dbReference>
<evidence type="ECO:0000313" key="3">
    <source>
        <dbReference type="Proteomes" id="UP000199679"/>
    </source>
</evidence>
<dbReference type="PANTHER" id="PTHR14097">
    <property type="entry name" value="OXIDOREDUCTASE HTATIP2"/>
    <property type="match status" value="1"/>
</dbReference>
<dbReference type="Pfam" id="PF13460">
    <property type="entry name" value="NAD_binding_10"/>
    <property type="match status" value="1"/>
</dbReference>
<dbReference type="InterPro" id="IPR036291">
    <property type="entry name" value="NAD(P)-bd_dom_sf"/>
</dbReference>
<organism evidence="2 3">
    <name type="scientific">Mucilaginibacter mallensis</name>
    <dbReference type="NCBI Taxonomy" id="652787"/>
    <lineage>
        <taxon>Bacteria</taxon>
        <taxon>Pseudomonadati</taxon>
        <taxon>Bacteroidota</taxon>
        <taxon>Sphingobacteriia</taxon>
        <taxon>Sphingobacteriales</taxon>
        <taxon>Sphingobacteriaceae</taxon>
        <taxon>Mucilaginibacter</taxon>
    </lineage>
</organism>
<keyword evidence="3" id="KW-1185">Reference proteome</keyword>